<proteinExistence type="predicted"/>
<dbReference type="SUPFAM" id="SSF143631">
    <property type="entry name" value="ApbE-like"/>
    <property type="match status" value="1"/>
</dbReference>
<gene>
    <name evidence="1" type="ORF">RNA01_35790</name>
</gene>
<reference evidence="1 2" key="1">
    <citation type="submission" date="2019-07" db="EMBL/GenBank/DDBJ databases">
        <title>Whole genome shotgun sequence of Rhizobium naphthalenivorans NBRC 107585.</title>
        <authorList>
            <person name="Hosoyama A."/>
            <person name="Uohara A."/>
            <person name="Ohji S."/>
            <person name="Ichikawa N."/>
        </authorList>
    </citation>
    <scope>NUCLEOTIDE SEQUENCE [LARGE SCALE GENOMIC DNA]</scope>
    <source>
        <strain evidence="1 2">NBRC 107585</strain>
    </source>
</reference>
<dbReference type="AlphaFoldDB" id="A0A512HMH6"/>
<sequence length="309" mass="32575">MGRPTAYYLDGHKEGRLHLQHGPIDLVIGVDGEGPGISEQRTAAFNAAFARLSTILDELVAELPLLKQAVRPGSIRPENPVARRMMEAVRPFAAYRFITPMAAVAGAVADEVLAAMLAVFPADRRPARIYVNNGGDIALHQEPGAEFRVRMAREDGIAFGDLRIGHDDPSRGIATSGRGGRSLSMGIADSVTVAAASAAIADAAATLVANAVDLPGHPSIARARAVDLVDDSDLGERLVVTGCAALTFAELDAALAAGVSEAERFIAQGLVHRAGLFLRSEGRLVAVPSCNHSHFIRSSPLPAEHRRHA</sequence>
<accession>A0A512HMH6</accession>
<dbReference type="Gene3D" id="3.10.520.10">
    <property type="entry name" value="ApbE-like domains"/>
    <property type="match status" value="1"/>
</dbReference>
<keyword evidence="2" id="KW-1185">Reference proteome</keyword>
<dbReference type="OrthoDB" id="9814719at2"/>
<protein>
    <recommendedName>
        <fullName evidence="3">Thiamine biosynthesis protein ApbE</fullName>
    </recommendedName>
</protein>
<dbReference type="InterPro" id="IPR003374">
    <property type="entry name" value="ApbE-like_sf"/>
</dbReference>
<evidence type="ECO:0000313" key="2">
    <source>
        <dbReference type="Proteomes" id="UP000321717"/>
    </source>
</evidence>
<dbReference type="EMBL" id="BJZP01000022">
    <property type="protein sequence ID" value="GEO86647.1"/>
    <property type="molecule type" value="Genomic_DNA"/>
</dbReference>
<dbReference type="Proteomes" id="UP000321717">
    <property type="component" value="Unassembled WGS sequence"/>
</dbReference>
<evidence type="ECO:0008006" key="3">
    <source>
        <dbReference type="Google" id="ProtNLM"/>
    </source>
</evidence>
<evidence type="ECO:0000313" key="1">
    <source>
        <dbReference type="EMBL" id="GEO86647.1"/>
    </source>
</evidence>
<dbReference type="RefSeq" id="WP_147181579.1">
    <property type="nucleotide sequence ID" value="NZ_BJZP01000022.1"/>
</dbReference>
<name>A0A512HMH6_9HYPH</name>
<organism evidence="1 2">
    <name type="scientific">Ciceribacter naphthalenivorans</name>
    <dbReference type="NCBI Taxonomy" id="1118451"/>
    <lineage>
        <taxon>Bacteria</taxon>
        <taxon>Pseudomonadati</taxon>
        <taxon>Pseudomonadota</taxon>
        <taxon>Alphaproteobacteria</taxon>
        <taxon>Hyphomicrobiales</taxon>
        <taxon>Rhizobiaceae</taxon>
        <taxon>Ciceribacter</taxon>
    </lineage>
</organism>
<comment type="caution">
    <text evidence="1">The sequence shown here is derived from an EMBL/GenBank/DDBJ whole genome shotgun (WGS) entry which is preliminary data.</text>
</comment>
<dbReference type="NCBIfam" id="NF003322">
    <property type="entry name" value="PRK04334.1-2"/>
    <property type="match status" value="1"/>
</dbReference>